<evidence type="ECO:0000313" key="6">
    <source>
        <dbReference type="Proteomes" id="UP000198614"/>
    </source>
</evidence>
<reference evidence="4 6" key="1">
    <citation type="submission" date="2016-10" db="EMBL/GenBank/DDBJ databases">
        <authorList>
            <person name="de Groot N.N."/>
        </authorList>
    </citation>
    <scope>NUCLEOTIDE SEQUENCE [LARGE SCALE GENOMIC DNA]</scope>
    <source>
        <strain evidence="4 6">CGMCC 4.1859</strain>
    </source>
</reference>
<feature type="transmembrane region" description="Helical" evidence="2">
    <location>
        <begin position="229"/>
        <end position="249"/>
    </location>
</feature>
<feature type="transmembrane region" description="Helical" evidence="2">
    <location>
        <begin position="195"/>
        <end position="217"/>
    </location>
</feature>
<dbReference type="NCBIfam" id="NF038012">
    <property type="entry name" value="DMT_1"/>
    <property type="match status" value="1"/>
</dbReference>
<feature type="chain" id="PRO_5038442123" evidence="3">
    <location>
        <begin position="18"/>
        <end position="313"/>
    </location>
</feature>
<keyword evidence="2" id="KW-0472">Membrane</keyword>
<dbReference type="AlphaFoldDB" id="A0A1G7Y4K5"/>
<feature type="transmembrane region" description="Helical" evidence="2">
    <location>
        <begin position="165"/>
        <end position="183"/>
    </location>
</feature>
<reference evidence="5" key="2">
    <citation type="submission" date="2022-10" db="EMBL/GenBank/DDBJ databases">
        <title>The complete genomes of actinobacterial strains from the NBC collection.</title>
        <authorList>
            <person name="Joergensen T.S."/>
            <person name="Alvarez Arevalo M."/>
            <person name="Sterndorff E.B."/>
            <person name="Faurdal D."/>
            <person name="Vuksanovic O."/>
            <person name="Mourched A.-S."/>
            <person name="Charusanti P."/>
            <person name="Shaw S."/>
            <person name="Blin K."/>
            <person name="Weber T."/>
        </authorList>
    </citation>
    <scope>NUCLEOTIDE SEQUENCE</scope>
    <source>
        <strain evidence="5">NBC_00489</strain>
    </source>
</reference>
<evidence type="ECO:0000256" key="1">
    <source>
        <dbReference type="SAM" id="MobiDB-lite"/>
    </source>
</evidence>
<dbReference type="Proteomes" id="UP001432161">
    <property type="component" value="Chromosome"/>
</dbReference>
<evidence type="ECO:0000256" key="2">
    <source>
        <dbReference type="SAM" id="Phobius"/>
    </source>
</evidence>
<dbReference type="PANTHER" id="PTHR40761:SF1">
    <property type="entry name" value="CONSERVED INTEGRAL MEMBRANE ALANINE VALINE AND LEUCINE RICH PROTEIN-RELATED"/>
    <property type="match status" value="1"/>
</dbReference>
<dbReference type="InterPro" id="IPR037185">
    <property type="entry name" value="EmrE-like"/>
</dbReference>
<evidence type="ECO:0000313" key="4">
    <source>
        <dbReference type="EMBL" id="SDG91375.1"/>
    </source>
</evidence>
<dbReference type="Proteomes" id="UP000198614">
    <property type="component" value="Unassembled WGS sequence"/>
</dbReference>
<organism evidence="4 6">
    <name type="scientific">Streptomyces griseoaurantiacus</name>
    <dbReference type="NCBI Taxonomy" id="68213"/>
    <lineage>
        <taxon>Bacteria</taxon>
        <taxon>Bacillati</taxon>
        <taxon>Actinomycetota</taxon>
        <taxon>Actinomycetes</taxon>
        <taxon>Kitasatosporales</taxon>
        <taxon>Streptomycetaceae</taxon>
        <taxon>Streptomyces</taxon>
        <taxon>Streptomyces aurantiacus group</taxon>
    </lineage>
</organism>
<feature type="transmembrane region" description="Helical" evidence="2">
    <location>
        <begin position="107"/>
        <end position="126"/>
    </location>
</feature>
<dbReference type="SUPFAM" id="SSF103481">
    <property type="entry name" value="Multidrug resistance efflux transporter EmrE"/>
    <property type="match status" value="1"/>
</dbReference>
<sequence>MNAPTVVLALLAALANAAASVLQRRAAADEADSGAGMRHAAHWMAHVLRRPFWLAGSALLAVSTVLQAAALTVGSLSLVQPLLAAELLFTLAVGSLVFHHAPDRRTWLAFVALALGLGLFLGAAAPTEGRSAATPGRWLLVGAATLLAVVLLVLASRPTRGSCRAALLALASAISFATTAALMKEVTGRIGDVGAGIFASWPLYALAVAGLTAFVLLQGAFRAGSLTASQPALTLGDALTSVALGWVLFDEHIGLGLRLVPEILGIALIGAGTVGLAHAASQHETWDKGSGGTGTGGATASRSAARARSRREP</sequence>
<keyword evidence="2" id="KW-0812">Transmembrane</keyword>
<protein>
    <submittedName>
        <fullName evidence="5">DMT family transporter</fullName>
    </submittedName>
</protein>
<keyword evidence="7" id="KW-1185">Reference proteome</keyword>
<feature type="transmembrane region" description="Helical" evidence="2">
    <location>
        <begin position="83"/>
        <end position="101"/>
    </location>
</feature>
<evidence type="ECO:0000313" key="5">
    <source>
        <dbReference type="EMBL" id="WUR36017.1"/>
    </source>
</evidence>
<feature type="transmembrane region" description="Helical" evidence="2">
    <location>
        <begin position="138"/>
        <end position="159"/>
    </location>
</feature>
<dbReference type="PANTHER" id="PTHR40761">
    <property type="entry name" value="CONSERVED INTEGRAL MEMBRANE ALANINE VALINE AND LEUCINE RICH PROTEIN-RELATED"/>
    <property type="match status" value="1"/>
</dbReference>
<proteinExistence type="predicted"/>
<feature type="region of interest" description="Disordered" evidence="1">
    <location>
        <begin position="284"/>
        <end position="313"/>
    </location>
</feature>
<keyword evidence="3" id="KW-0732">Signal</keyword>
<gene>
    <name evidence="5" type="ORF">OHN36_01925</name>
    <name evidence="4" type="ORF">SAMN05216260_13620</name>
</gene>
<keyword evidence="2" id="KW-1133">Transmembrane helix</keyword>
<dbReference type="EMBL" id="CP108330">
    <property type="protein sequence ID" value="WUR36017.1"/>
    <property type="molecule type" value="Genomic_DNA"/>
</dbReference>
<accession>A0A1G7Y4K5</accession>
<feature type="transmembrane region" description="Helical" evidence="2">
    <location>
        <begin position="52"/>
        <end position="71"/>
    </location>
</feature>
<dbReference type="EMBL" id="FNAX01000036">
    <property type="protein sequence ID" value="SDG91375.1"/>
    <property type="molecule type" value="Genomic_DNA"/>
</dbReference>
<evidence type="ECO:0000313" key="7">
    <source>
        <dbReference type="Proteomes" id="UP001432161"/>
    </source>
</evidence>
<feature type="signal peptide" evidence="3">
    <location>
        <begin position="1"/>
        <end position="17"/>
    </location>
</feature>
<name>A0A1G7Y4K5_9ACTN</name>
<evidence type="ECO:0000256" key="3">
    <source>
        <dbReference type="SAM" id="SignalP"/>
    </source>
</evidence>